<dbReference type="InterPro" id="IPR016169">
    <property type="entry name" value="FAD-bd_PCMH_sub2"/>
</dbReference>
<keyword evidence="5" id="KW-0472">Membrane</keyword>
<keyword evidence="5" id="KW-1133">Transmembrane helix</keyword>
<evidence type="ECO:0000313" key="8">
    <source>
        <dbReference type="Proteomes" id="UP000460272"/>
    </source>
</evidence>
<dbReference type="EMBL" id="RPFW01000008">
    <property type="protein sequence ID" value="TVZ00707.1"/>
    <property type="molecule type" value="Genomic_DNA"/>
</dbReference>
<dbReference type="GO" id="GO:0008720">
    <property type="term" value="F:D-lactate dehydrogenase (NAD+) activity"/>
    <property type="evidence" value="ECO:0007669"/>
    <property type="project" value="TreeGrafter"/>
</dbReference>
<evidence type="ECO:0000259" key="6">
    <source>
        <dbReference type="PROSITE" id="PS51387"/>
    </source>
</evidence>
<dbReference type="PANTHER" id="PTHR11748">
    <property type="entry name" value="D-LACTATE DEHYDROGENASE"/>
    <property type="match status" value="1"/>
</dbReference>
<dbReference type="Pfam" id="PF13183">
    <property type="entry name" value="Fer4_8"/>
    <property type="match status" value="1"/>
</dbReference>
<dbReference type="InterPro" id="IPR016171">
    <property type="entry name" value="Vanillyl_alc_oxidase_C-sub2"/>
</dbReference>
<dbReference type="SUPFAM" id="SSF56176">
    <property type="entry name" value="FAD-binding/transporter-associated domain-like"/>
    <property type="match status" value="1"/>
</dbReference>
<sequence length="1052" mass="113761">MAITDLANDLAGTGAADLRRLEADLAAAVDGEVRFDAGTRAAYSTDASNFRQVPIGVVLPRTVDAAEAAVAACRAHGVPLLSRGGGTSLAGQCTNTAVVIDWSKYCHRVLDIDADARTCTVEPGIVLDVLNNEHLKPHGLRFGPEPATHMNCTLGGMIGNNSCGATAQRTGKVVDNIEALEVLLYDGTRFWCGPTSDEEYAAIERRGDRQARVYRRLRALRDRYADQIKATYPNIPRRVSGYNLDSLLPEHGFDVAGLLVGSESTLVTVLRARLKLVEVLPERSLVVLGYPSVDKAADAVPRILAQKHQPIALEGLDHRLITDEQIKHMNPQALKELPKGTAFLMVQFGGHTRAEVDEAAEGMLGALHETEHQPDVSFYDDPAMEDELWAVREAGLGATAHVPGHRDTWEGWEDSAVHPDQLGGYLRDLQKLYDEFGYSDETGPSLYGHFGQGCVHTRIPFGLYSTEGVATYRRFMERAADLVVSHGGSLSGEHGDGQSRGELLRRMFGDDLVGAFEELKQVFDPGNLMNPGKVVHPARLDEHLKLGGDWSPATPQDLFFRFPNDGGSFAQAAGRCVGVGKCRHHDNKGGSVMCPSYQVTLEEEDSTRGRARLLFEMLNGHGDSPVGDGWRSDAVKDALDLCLSCKGCKADCPADVDMATYKADFLAHHWQGRQWRRPRSDLALGWLPLTARAVTSLGLAPVVNAVTHTPLLHGLAMKLGGLEDREVPLFAAQTFEQWFRARDGHAGDGQHGTVILWPDSFTNYFHPHVGQAAVQVLESAGWRVELPPQPVCCGLTWISTGQLATGKKILARTVKTLAPHVRNGGFVVGLEPSCTSVFRGDAAELFPDDQDVHRLRDHTLTLAELLAEHTPGYTPPALRRKVMAQVHCHQHAVLNWDADERLLGLAGAETEHLETGCCGLAGDFGFQAGHGEISRAIAERALLPRLREANQGAVILADGFSCRTQIHELDSGDREAMHLAELLATAGNLGYDHPERDAAPRQAEPGPAAKAAVLAVTAAAVAAAAGAGAATIIRLRAWRQICRRSGEPSGAG</sequence>
<dbReference type="InterPro" id="IPR004017">
    <property type="entry name" value="Cys_rich_dom"/>
</dbReference>
<comment type="caution">
    <text evidence="7">The sequence shown here is derived from an EMBL/GenBank/DDBJ whole genome shotgun (WGS) entry which is preliminary data.</text>
</comment>
<dbReference type="SUPFAM" id="SSF46548">
    <property type="entry name" value="alpha-helical ferredoxin"/>
    <property type="match status" value="1"/>
</dbReference>
<evidence type="ECO:0000256" key="2">
    <source>
        <dbReference type="ARBA" id="ARBA00022630"/>
    </source>
</evidence>
<keyword evidence="4" id="KW-0560">Oxidoreductase</keyword>
<dbReference type="InterPro" id="IPR016164">
    <property type="entry name" value="FAD-linked_Oxase-like_C"/>
</dbReference>
<dbReference type="AlphaFoldDB" id="A0A6P2BPX3"/>
<dbReference type="PANTHER" id="PTHR11748:SF119">
    <property type="entry name" value="D-2-HYDROXYGLUTARATE DEHYDROGENASE"/>
    <property type="match status" value="1"/>
</dbReference>
<organism evidence="7 8">
    <name type="scientific">Trebonia kvetii</name>
    <dbReference type="NCBI Taxonomy" id="2480626"/>
    <lineage>
        <taxon>Bacteria</taxon>
        <taxon>Bacillati</taxon>
        <taxon>Actinomycetota</taxon>
        <taxon>Actinomycetes</taxon>
        <taxon>Streptosporangiales</taxon>
        <taxon>Treboniaceae</taxon>
        <taxon>Trebonia</taxon>
    </lineage>
</organism>
<dbReference type="InterPro" id="IPR036318">
    <property type="entry name" value="FAD-bd_PCMH-like_sf"/>
</dbReference>
<dbReference type="OrthoDB" id="9770306at2"/>
<dbReference type="GO" id="GO:1903457">
    <property type="term" value="P:lactate catabolic process"/>
    <property type="evidence" value="ECO:0007669"/>
    <property type="project" value="TreeGrafter"/>
</dbReference>
<dbReference type="Proteomes" id="UP000460272">
    <property type="component" value="Unassembled WGS sequence"/>
</dbReference>
<comment type="cofactor">
    <cofactor evidence="1">
        <name>FAD</name>
        <dbReference type="ChEBI" id="CHEBI:57692"/>
    </cofactor>
</comment>
<keyword evidence="2" id="KW-0285">Flavoprotein</keyword>
<dbReference type="InterPro" id="IPR004113">
    <property type="entry name" value="FAD-bd_oxidored_4_C"/>
</dbReference>
<dbReference type="SUPFAM" id="SSF55103">
    <property type="entry name" value="FAD-linked oxidases, C-terminal domain"/>
    <property type="match status" value="1"/>
</dbReference>
<evidence type="ECO:0000256" key="4">
    <source>
        <dbReference type="ARBA" id="ARBA00023002"/>
    </source>
</evidence>
<reference evidence="7 8" key="1">
    <citation type="submission" date="2018-11" db="EMBL/GenBank/DDBJ databases">
        <title>Trebonia kvetii gen.nov., sp.nov., a novel acidophilic actinobacterium, and proposal of the new actinobacterial family Treboniaceae fam. nov.</title>
        <authorList>
            <person name="Rapoport D."/>
            <person name="Sagova-Mareckova M."/>
            <person name="Sedlacek I."/>
            <person name="Provaznik J."/>
            <person name="Kralova S."/>
            <person name="Pavlinic D."/>
            <person name="Benes V."/>
            <person name="Kopecky J."/>
        </authorList>
    </citation>
    <scope>NUCLEOTIDE SEQUENCE [LARGE SCALE GENOMIC DNA]</scope>
    <source>
        <strain evidence="7 8">15Tr583</strain>
    </source>
</reference>
<keyword evidence="5" id="KW-0812">Transmembrane</keyword>
<proteinExistence type="predicted"/>
<dbReference type="Pfam" id="PF02754">
    <property type="entry name" value="CCG"/>
    <property type="match status" value="2"/>
</dbReference>
<evidence type="ECO:0000256" key="5">
    <source>
        <dbReference type="SAM" id="Phobius"/>
    </source>
</evidence>
<feature type="domain" description="FAD-binding PCMH-type" evidence="6">
    <location>
        <begin position="50"/>
        <end position="279"/>
    </location>
</feature>
<dbReference type="Pfam" id="PF01565">
    <property type="entry name" value="FAD_binding_4"/>
    <property type="match status" value="1"/>
</dbReference>
<dbReference type="Gene3D" id="3.30.465.10">
    <property type="match status" value="1"/>
</dbReference>
<evidence type="ECO:0000256" key="1">
    <source>
        <dbReference type="ARBA" id="ARBA00001974"/>
    </source>
</evidence>
<dbReference type="Gene3D" id="1.10.45.10">
    <property type="entry name" value="Vanillyl-alcohol Oxidase, Chain A, domain 4"/>
    <property type="match status" value="1"/>
</dbReference>
<dbReference type="InterPro" id="IPR006094">
    <property type="entry name" value="Oxid_FAD_bind_N"/>
</dbReference>
<gene>
    <name evidence="7" type="ORF">EAS64_35720</name>
</gene>
<feature type="transmembrane region" description="Helical" evidence="5">
    <location>
        <begin position="1011"/>
        <end position="1035"/>
    </location>
</feature>
<dbReference type="InterPro" id="IPR017896">
    <property type="entry name" value="4Fe4S_Fe-S-bd"/>
</dbReference>
<name>A0A6P2BPX3_9ACTN</name>
<dbReference type="GO" id="GO:0004458">
    <property type="term" value="F:D-lactate dehydrogenase (cytochrome) activity"/>
    <property type="evidence" value="ECO:0007669"/>
    <property type="project" value="TreeGrafter"/>
</dbReference>
<dbReference type="InterPro" id="IPR016167">
    <property type="entry name" value="FAD-bd_PCMH_sub1"/>
</dbReference>
<dbReference type="Pfam" id="PF02913">
    <property type="entry name" value="FAD-oxidase_C"/>
    <property type="match status" value="1"/>
</dbReference>
<accession>A0A6P2BPX3</accession>
<protein>
    <submittedName>
        <fullName evidence="7">FAD-binding oxidoreductase</fullName>
    </submittedName>
</protein>
<dbReference type="Gene3D" id="3.30.70.2740">
    <property type="match status" value="1"/>
</dbReference>
<dbReference type="GO" id="GO:0071949">
    <property type="term" value="F:FAD binding"/>
    <property type="evidence" value="ECO:0007669"/>
    <property type="project" value="InterPro"/>
</dbReference>
<dbReference type="Gene3D" id="3.30.43.10">
    <property type="entry name" value="Uridine Diphospho-n-acetylenolpyruvylglucosamine Reductase, domain 2"/>
    <property type="match status" value="1"/>
</dbReference>
<dbReference type="RefSeq" id="WP_145860378.1">
    <property type="nucleotide sequence ID" value="NZ_RPFW01000008.1"/>
</dbReference>
<evidence type="ECO:0000313" key="7">
    <source>
        <dbReference type="EMBL" id="TVZ00707.1"/>
    </source>
</evidence>
<dbReference type="InterPro" id="IPR016166">
    <property type="entry name" value="FAD-bd_PCMH"/>
</dbReference>
<dbReference type="PROSITE" id="PS51387">
    <property type="entry name" value="FAD_PCMH"/>
    <property type="match status" value="1"/>
</dbReference>
<evidence type="ECO:0000256" key="3">
    <source>
        <dbReference type="ARBA" id="ARBA00022827"/>
    </source>
</evidence>
<keyword evidence="3" id="KW-0274">FAD</keyword>
<keyword evidence="8" id="KW-1185">Reference proteome</keyword>